<comment type="caution">
    <text evidence="8">The sequence shown here is derived from an EMBL/GenBank/DDBJ whole genome shotgun (WGS) entry which is preliminary data.</text>
</comment>
<evidence type="ECO:0000313" key="8">
    <source>
        <dbReference type="EMBL" id="KXI15745.1"/>
    </source>
</evidence>
<feature type="signal peptide" evidence="6">
    <location>
        <begin position="1"/>
        <end position="31"/>
    </location>
</feature>
<dbReference type="EMBL" id="LSRC01000058">
    <property type="protein sequence ID" value="KXI15745.1"/>
    <property type="molecule type" value="Genomic_DNA"/>
</dbReference>
<evidence type="ECO:0000256" key="6">
    <source>
        <dbReference type="SAM" id="SignalP"/>
    </source>
</evidence>
<dbReference type="InterPro" id="IPR038765">
    <property type="entry name" value="Papain-like_cys_pep_sf"/>
</dbReference>
<reference evidence="8 9" key="1">
    <citation type="submission" date="2016-02" db="EMBL/GenBank/DDBJ databases">
        <authorList>
            <person name="Wen L."/>
            <person name="He K."/>
            <person name="Yang H."/>
        </authorList>
    </citation>
    <scope>NUCLEOTIDE SEQUENCE [LARGE SCALE GENOMIC DNA]</scope>
    <source>
        <strain evidence="8 9">CMW7778B</strain>
    </source>
</reference>
<dbReference type="PANTHER" id="PTHR47053:SF1">
    <property type="entry name" value="MUREIN DD-ENDOPEPTIDASE MEPH-RELATED"/>
    <property type="match status" value="1"/>
</dbReference>
<feature type="domain" description="NlpC/P60" evidence="7">
    <location>
        <begin position="134"/>
        <end position="248"/>
    </location>
</feature>
<protein>
    <submittedName>
        <fullName evidence="8">NlpC/P60 family protein</fullName>
    </submittedName>
</protein>
<dbReference type="AlphaFoldDB" id="A0A135Z265"/>
<keyword evidence="4" id="KW-0788">Thiol protease</keyword>
<organism evidence="8 9">
    <name type="scientific">Gardnerella vaginalis</name>
    <dbReference type="NCBI Taxonomy" id="2702"/>
    <lineage>
        <taxon>Bacteria</taxon>
        <taxon>Bacillati</taxon>
        <taxon>Actinomycetota</taxon>
        <taxon>Actinomycetes</taxon>
        <taxon>Bifidobacteriales</taxon>
        <taxon>Bifidobacteriaceae</taxon>
        <taxon>Gardnerella</taxon>
    </lineage>
</organism>
<sequence>MVKNSFYSRVYAAIVACALILAIIPIANAFAADSSDANVTSTRSFPKVNSVKRDLFTEAVFTDVDSDSHWGGIESLKVPQTKSEAERNADAERLRILNRQNAYSEAASRNSDRGSVNRSSSSREQYFTVDPPDERSSEALLNFAAQFVGKVPYVWGGTTTSGWDCSGFVGYVYSKMGVDLPRTARAQAQVGKAVASLDEAHPGDIIASSSHAAIYVGNGMIVNAQNNGTQYAPLRQIFRGSYSIRRIL</sequence>
<feature type="compositionally biased region" description="Low complexity" evidence="5">
    <location>
        <begin position="113"/>
        <end position="123"/>
    </location>
</feature>
<comment type="similarity">
    <text evidence="1">Belongs to the peptidase C40 family.</text>
</comment>
<dbReference type="PANTHER" id="PTHR47053">
    <property type="entry name" value="MUREIN DD-ENDOPEPTIDASE MEPH-RELATED"/>
    <property type="match status" value="1"/>
</dbReference>
<dbReference type="InterPro" id="IPR000064">
    <property type="entry name" value="NLP_P60_dom"/>
</dbReference>
<keyword evidence="6" id="KW-0732">Signal</keyword>
<dbReference type="Proteomes" id="UP000070505">
    <property type="component" value="Unassembled WGS sequence"/>
</dbReference>
<evidence type="ECO:0000313" key="9">
    <source>
        <dbReference type="Proteomes" id="UP000070505"/>
    </source>
</evidence>
<name>A0A135Z265_GARVA</name>
<evidence type="ECO:0000259" key="7">
    <source>
        <dbReference type="PROSITE" id="PS51935"/>
    </source>
</evidence>
<evidence type="ECO:0000256" key="3">
    <source>
        <dbReference type="ARBA" id="ARBA00022801"/>
    </source>
</evidence>
<evidence type="ECO:0000256" key="5">
    <source>
        <dbReference type="SAM" id="MobiDB-lite"/>
    </source>
</evidence>
<dbReference type="SUPFAM" id="SSF54001">
    <property type="entry name" value="Cysteine proteinases"/>
    <property type="match status" value="1"/>
</dbReference>
<accession>A0A135Z265</accession>
<feature type="region of interest" description="Disordered" evidence="5">
    <location>
        <begin position="103"/>
        <end position="133"/>
    </location>
</feature>
<evidence type="ECO:0000256" key="4">
    <source>
        <dbReference type="ARBA" id="ARBA00022807"/>
    </source>
</evidence>
<feature type="chain" id="PRO_5007468681" evidence="6">
    <location>
        <begin position="32"/>
        <end position="248"/>
    </location>
</feature>
<dbReference type="Gene3D" id="3.90.1720.10">
    <property type="entry name" value="endopeptidase domain like (from Nostoc punctiforme)"/>
    <property type="match status" value="1"/>
</dbReference>
<dbReference type="GO" id="GO:0008234">
    <property type="term" value="F:cysteine-type peptidase activity"/>
    <property type="evidence" value="ECO:0007669"/>
    <property type="project" value="UniProtKB-KW"/>
</dbReference>
<dbReference type="PATRIC" id="fig|2702.101.peg.1268"/>
<keyword evidence="2" id="KW-0645">Protease</keyword>
<dbReference type="GO" id="GO:0006508">
    <property type="term" value="P:proteolysis"/>
    <property type="evidence" value="ECO:0007669"/>
    <property type="project" value="UniProtKB-KW"/>
</dbReference>
<dbReference type="RefSeq" id="WP_075524004.1">
    <property type="nucleotide sequence ID" value="NZ_KQ961877.1"/>
</dbReference>
<dbReference type="PROSITE" id="PS51935">
    <property type="entry name" value="NLPC_P60"/>
    <property type="match status" value="1"/>
</dbReference>
<proteinExistence type="inferred from homology"/>
<dbReference type="InterPro" id="IPR051202">
    <property type="entry name" value="Peptidase_C40"/>
</dbReference>
<gene>
    <name evidence="8" type="ORF">HMPREF3230_01284</name>
</gene>
<keyword evidence="3" id="KW-0378">Hydrolase</keyword>
<evidence type="ECO:0000256" key="2">
    <source>
        <dbReference type="ARBA" id="ARBA00022670"/>
    </source>
</evidence>
<dbReference type="Pfam" id="PF00877">
    <property type="entry name" value="NLPC_P60"/>
    <property type="match status" value="1"/>
</dbReference>
<evidence type="ECO:0000256" key="1">
    <source>
        <dbReference type="ARBA" id="ARBA00007074"/>
    </source>
</evidence>